<organism evidence="2 3">
    <name type="scientific">Acrobeloides nanus</name>
    <dbReference type="NCBI Taxonomy" id="290746"/>
    <lineage>
        <taxon>Eukaryota</taxon>
        <taxon>Metazoa</taxon>
        <taxon>Ecdysozoa</taxon>
        <taxon>Nematoda</taxon>
        <taxon>Chromadorea</taxon>
        <taxon>Rhabditida</taxon>
        <taxon>Tylenchina</taxon>
        <taxon>Cephalobomorpha</taxon>
        <taxon>Cephaloboidea</taxon>
        <taxon>Cephalobidae</taxon>
        <taxon>Acrobeloides</taxon>
    </lineage>
</organism>
<keyword evidence="2" id="KW-1185">Reference proteome</keyword>
<accession>A0A914D250</accession>
<feature type="compositionally biased region" description="Polar residues" evidence="1">
    <location>
        <begin position="65"/>
        <end position="74"/>
    </location>
</feature>
<protein>
    <submittedName>
        <fullName evidence="3">Uncharacterized protein</fullName>
    </submittedName>
</protein>
<evidence type="ECO:0000313" key="2">
    <source>
        <dbReference type="Proteomes" id="UP000887540"/>
    </source>
</evidence>
<feature type="region of interest" description="Disordered" evidence="1">
    <location>
        <begin position="1"/>
        <end position="47"/>
    </location>
</feature>
<proteinExistence type="predicted"/>
<feature type="region of interest" description="Disordered" evidence="1">
    <location>
        <begin position="62"/>
        <end position="96"/>
    </location>
</feature>
<dbReference type="AlphaFoldDB" id="A0A914D250"/>
<dbReference type="WBParaSite" id="ACRNAN_scaffold17050.g19724.t1">
    <property type="protein sequence ID" value="ACRNAN_scaffold17050.g19724.t1"/>
    <property type="gene ID" value="ACRNAN_scaffold17050.g19724"/>
</dbReference>
<dbReference type="Proteomes" id="UP000887540">
    <property type="component" value="Unplaced"/>
</dbReference>
<name>A0A914D250_9BILA</name>
<reference evidence="3" key="1">
    <citation type="submission" date="2022-11" db="UniProtKB">
        <authorList>
            <consortium name="WormBaseParasite"/>
        </authorList>
    </citation>
    <scope>IDENTIFICATION</scope>
</reference>
<sequence>QDNDPKHDEAYEALVSTPKSEHSRHKMAKPKPGPQPDRAPVGDFESPRQWEKIQQERAILRTSGRMEQNTSGYSQRLCGVDAPKNEGRYQGKGILH</sequence>
<feature type="compositionally biased region" description="Basic and acidic residues" evidence="1">
    <location>
        <begin position="1"/>
        <end position="10"/>
    </location>
</feature>
<evidence type="ECO:0000256" key="1">
    <source>
        <dbReference type="SAM" id="MobiDB-lite"/>
    </source>
</evidence>
<evidence type="ECO:0000313" key="3">
    <source>
        <dbReference type="WBParaSite" id="ACRNAN_scaffold17050.g19724.t1"/>
    </source>
</evidence>